<feature type="compositionally biased region" description="Basic and acidic residues" evidence="1">
    <location>
        <begin position="83"/>
        <end position="93"/>
    </location>
</feature>
<feature type="compositionally biased region" description="Polar residues" evidence="1">
    <location>
        <begin position="168"/>
        <end position="184"/>
    </location>
</feature>
<feature type="compositionally biased region" description="Polar residues" evidence="1">
    <location>
        <begin position="882"/>
        <end position="892"/>
    </location>
</feature>
<accession>A0AAW0BQH2</accession>
<evidence type="ECO:0000313" key="3">
    <source>
        <dbReference type="EMBL" id="KAK7029405.1"/>
    </source>
</evidence>
<feature type="compositionally biased region" description="Low complexity" evidence="1">
    <location>
        <begin position="823"/>
        <end position="833"/>
    </location>
</feature>
<reference evidence="3 4" key="1">
    <citation type="submission" date="2024-01" db="EMBL/GenBank/DDBJ databases">
        <title>A draft genome for a cacao thread blight-causing isolate of Paramarasmius palmivorus.</title>
        <authorList>
            <person name="Baruah I.K."/>
            <person name="Bukari Y."/>
            <person name="Amoako-Attah I."/>
            <person name="Meinhardt L.W."/>
            <person name="Bailey B.A."/>
            <person name="Cohen S.P."/>
        </authorList>
    </citation>
    <scope>NUCLEOTIDE SEQUENCE [LARGE SCALE GENOMIC DNA]</scope>
    <source>
        <strain evidence="3 4">GH-12</strain>
    </source>
</reference>
<evidence type="ECO:0000256" key="1">
    <source>
        <dbReference type="SAM" id="MobiDB-lite"/>
    </source>
</evidence>
<feature type="region of interest" description="Disordered" evidence="1">
    <location>
        <begin position="1"/>
        <end position="38"/>
    </location>
</feature>
<feature type="region of interest" description="Disordered" evidence="1">
    <location>
        <begin position="454"/>
        <end position="478"/>
    </location>
</feature>
<evidence type="ECO:0000313" key="4">
    <source>
        <dbReference type="Proteomes" id="UP001383192"/>
    </source>
</evidence>
<feature type="compositionally biased region" description="Low complexity" evidence="1">
    <location>
        <begin position="665"/>
        <end position="693"/>
    </location>
</feature>
<dbReference type="InterPro" id="IPR019542">
    <property type="entry name" value="Enhancer_polycomb-like_N"/>
</dbReference>
<feature type="region of interest" description="Disordered" evidence="1">
    <location>
        <begin position="631"/>
        <end position="710"/>
    </location>
</feature>
<dbReference type="EMBL" id="JAYKXP010000084">
    <property type="protein sequence ID" value="KAK7029405.1"/>
    <property type="molecule type" value="Genomic_DNA"/>
</dbReference>
<name>A0AAW0BQH2_9AGAR</name>
<comment type="caution">
    <text evidence="3">The sequence shown here is derived from an EMBL/GenBank/DDBJ whole genome shotgun (WGS) entry which is preliminary data.</text>
</comment>
<feature type="compositionally biased region" description="Low complexity" evidence="1">
    <location>
        <begin position="904"/>
        <end position="914"/>
    </location>
</feature>
<dbReference type="Proteomes" id="UP001383192">
    <property type="component" value="Unassembled WGS sequence"/>
</dbReference>
<organism evidence="3 4">
    <name type="scientific">Paramarasmius palmivorus</name>
    <dbReference type="NCBI Taxonomy" id="297713"/>
    <lineage>
        <taxon>Eukaryota</taxon>
        <taxon>Fungi</taxon>
        <taxon>Dikarya</taxon>
        <taxon>Basidiomycota</taxon>
        <taxon>Agaricomycotina</taxon>
        <taxon>Agaricomycetes</taxon>
        <taxon>Agaricomycetidae</taxon>
        <taxon>Agaricales</taxon>
        <taxon>Marasmiineae</taxon>
        <taxon>Marasmiaceae</taxon>
        <taxon>Paramarasmius</taxon>
    </lineage>
</organism>
<keyword evidence="4" id="KW-1185">Reference proteome</keyword>
<feature type="region of interest" description="Disordered" evidence="1">
    <location>
        <begin position="823"/>
        <end position="922"/>
    </location>
</feature>
<feature type="domain" description="Enhancer of polycomb-like N-terminal" evidence="2">
    <location>
        <begin position="15"/>
        <end position="216"/>
    </location>
</feature>
<dbReference type="Pfam" id="PF10513">
    <property type="entry name" value="EPL1"/>
    <property type="match status" value="1"/>
</dbReference>
<feature type="compositionally biased region" description="Polar residues" evidence="1">
    <location>
        <begin position="69"/>
        <end position="79"/>
    </location>
</feature>
<protein>
    <submittedName>
        <fullName evidence="3">Enhancer of polycomb-like protein 1</fullName>
    </submittedName>
</protein>
<feature type="compositionally biased region" description="Basic and acidic residues" evidence="1">
    <location>
        <begin position="860"/>
        <end position="875"/>
    </location>
</feature>
<proteinExistence type="predicted"/>
<evidence type="ECO:0000259" key="2">
    <source>
        <dbReference type="Pfam" id="PF10513"/>
    </source>
</evidence>
<feature type="compositionally biased region" description="Polar residues" evidence="1">
    <location>
        <begin position="458"/>
        <end position="470"/>
    </location>
</feature>
<gene>
    <name evidence="3" type="primary">EPL1_2</name>
    <name evidence="3" type="ORF">VNI00_014659</name>
</gene>
<feature type="compositionally biased region" description="Basic residues" evidence="1">
    <location>
        <begin position="14"/>
        <end position="26"/>
    </location>
</feature>
<feature type="region of interest" description="Disordered" evidence="1">
    <location>
        <begin position="69"/>
        <end position="93"/>
    </location>
</feature>
<sequence length="934" mass="104548">MPAPRHPPASTLRNRNRINNKSRLKIVHGNIDADPIIPDEDEEKNRLLQSVAGVDQEDANEHHLQQVLSEAAQRNQSSHRSTRGQEKEKKEDIPSAFIPVPEANGVVTDHEKLYPPNRWKDPAGYIFSTSTVDEAANAALANGFTYYMDERDAEWLTRNNEEARGEGTSAQGAVSPSGIRTSARSAKGKSKEPDSSQPVAMSEDEFELVMGLLEKTTHEKTEFLHHSFSELRDRDDISCVLGLSRHLFVTTTYFNIYFILITFLAPTIRPANPYSSGSIPLLERKATRERWSPNYTRTQHAMSKQLGKPAHRRLHLRINLHDYKQNLPFRSDLARSILTREELKRDSLRHSQHIWEQRMQMVELRLQNPALVEKGDDELLVDKERLRKPECLLSQIQELQHPLLRSLGRKTYAQSSKIGSNTYMAKQKENDQHWEDVVDTGYVLPPSSYGSRLFKYISPSQSDNESTRSQPPRRPVRMRYGRGGRVLMDRRVQINGLPTRRDRIADDRMDVDAEDEERDRRLAERWKFDSDDGPTYGPNGSDEQDRIMVDDFDHRYLRYTVPLLTEQEVTCLLNDPTFVRYTPDGRKEPYVPFKLGQPSRPILAQQQQMISQTGQQSVAAAAAVQVQQNPGPGMSVPVSQQMKMQPPGEAMSPQMLRISGGMRRPSVPTVPSVPSSTPSSTASSPPKQQQPIAQPVPQPTPSVNGVNRPAINLPHVDGNTSFTPLNGTNGVVANAQPQPSVETVEGHLQQQDHTVNGQVTPSHLKAQGQAAQPGYSMTVNGAHINSINPYTFLSSQSSGLSVQQRQNLLNVFAAAPSTQGCRSAASQRWSSSSPLHHAATEQHNDESQTAPWPADATDEFCSRSSRESTDAKDAEWALPRTPSANGMRNMNGQSQPHMSPPPQQQQQPQTQASPPRLPQTPVMMMQHVNSQGGY</sequence>
<dbReference type="AlphaFoldDB" id="A0AAW0BQH2"/>
<feature type="region of interest" description="Disordered" evidence="1">
    <location>
        <begin position="162"/>
        <end position="201"/>
    </location>
</feature>